<keyword evidence="3" id="KW-1185">Reference proteome</keyword>
<dbReference type="EMBL" id="KL584717">
    <property type="protein sequence ID" value="KEQ70322.1"/>
    <property type="molecule type" value="Genomic_DNA"/>
</dbReference>
<dbReference type="HOGENOM" id="CLU_508959_0_0_1"/>
<gene>
    <name evidence="2" type="ORF">M436DRAFT_10717</name>
</gene>
<evidence type="ECO:0008006" key="4">
    <source>
        <dbReference type="Google" id="ProtNLM"/>
    </source>
</evidence>
<evidence type="ECO:0000256" key="1">
    <source>
        <dbReference type="SAM" id="MobiDB-lite"/>
    </source>
</evidence>
<dbReference type="RefSeq" id="XP_013424493.1">
    <property type="nucleotide sequence ID" value="XM_013569039.1"/>
</dbReference>
<evidence type="ECO:0000313" key="3">
    <source>
        <dbReference type="Proteomes" id="UP000027730"/>
    </source>
</evidence>
<feature type="compositionally biased region" description="Basic and acidic residues" evidence="1">
    <location>
        <begin position="568"/>
        <end position="578"/>
    </location>
</feature>
<protein>
    <recommendedName>
        <fullName evidence="4">Amidoligase enzyme</fullName>
    </recommendedName>
</protein>
<dbReference type="AlphaFoldDB" id="A0A074WKG8"/>
<dbReference type="OrthoDB" id="412402at2759"/>
<feature type="region of interest" description="Disordered" evidence="1">
    <location>
        <begin position="526"/>
        <end position="578"/>
    </location>
</feature>
<name>A0A074WKG8_9PEZI</name>
<sequence>LPSGVELEFIAFVPKKTMLQYGSEQQYLHSYLMNNQVKVACNQVGCKEKEHMFYLPLGDVDDNNYDRWQLTTDSTVTPRCGDITSELAGWEFAGLELVSRVQKFEGTSRCPTGQKYPCNGKPLSWTWRDEFKAFLELIRKAFSEAGFYAFVNKTTGLHVHLGHGDKGLPVEVVKGLLGTMTALERSFDQIHTAGRISGPVNMRVPGPWSLKPFIPLPGIDIEGFHSLYKPGLVEGQDFYNQWCPAMSSTMFQSVHSQIYHTATQTEPEQALTTTPTDASAAAASVSISAETAKYIERYLSSFNVPSWLNTIKEASSVQQLKTMFTADKYTALSLRGLGEDNDHRIPTAEVRTHAGSIDLAEISAWVDLLTGISHWAETTPQEKVFSYLEESWRDVDYNICRLAREVGASDSTIAHYDDVLSDRYAQLRFDKYTSSSLRFTDKLGNLNRITEEQRRKDLSRESVEEKIRLKLESGRYGQLPTSFLEAQPEPEIFSRPEAKFLHLGEEGQKAWSEYLKDYYRAERKLDLTSKDSVDDSDTAPADGIKEDGASDSESVAAGAEAEENQSSSDEKSVDSDDS</sequence>
<evidence type="ECO:0000313" key="2">
    <source>
        <dbReference type="EMBL" id="KEQ70322.1"/>
    </source>
</evidence>
<reference evidence="2 3" key="1">
    <citation type="journal article" date="2014" name="BMC Genomics">
        <title>Genome sequencing of four Aureobasidium pullulans varieties: biotechnological potential, stress tolerance, and description of new species.</title>
        <authorList>
            <person name="Gostin Ar C."/>
            <person name="Ohm R.A."/>
            <person name="Kogej T."/>
            <person name="Sonjak S."/>
            <person name="Turk M."/>
            <person name="Zajc J."/>
            <person name="Zalar P."/>
            <person name="Grube M."/>
            <person name="Sun H."/>
            <person name="Han J."/>
            <person name="Sharma A."/>
            <person name="Chiniquy J."/>
            <person name="Ngan C.Y."/>
            <person name="Lipzen A."/>
            <person name="Barry K."/>
            <person name="Grigoriev I.V."/>
            <person name="Gunde-Cimerman N."/>
        </authorList>
    </citation>
    <scope>NUCLEOTIDE SEQUENCE [LARGE SCALE GENOMIC DNA]</scope>
    <source>
        <strain evidence="2 3">CBS 147.97</strain>
    </source>
</reference>
<dbReference type="InterPro" id="IPR022025">
    <property type="entry name" value="Amidoligase_2"/>
</dbReference>
<organism evidence="2 3">
    <name type="scientific">Aureobasidium namibiae CBS 147.97</name>
    <dbReference type="NCBI Taxonomy" id="1043004"/>
    <lineage>
        <taxon>Eukaryota</taxon>
        <taxon>Fungi</taxon>
        <taxon>Dikarya</taxon>
        <taxon>Ascomycota</taxon>
        <taxon>Pezizomycotina</taxon>
        <taxon>Dothideomycetes</taxon>
        <taxon>Dothideomycetidae</taxon>
        <taxon>Dothideales</taxon>
        <taxon>Saccotheciaceae</taxon>
        <taxon>Aureobasidium</taxon>
    </lineage>
</organism>
<accession>A0A074WKG8</accession>
<dbReference type="STRING" id="1043004.A0A074WKG8"/>
<dbReference type="Proteomes" id="UP000027730">
    <property type="component" value="Unassembled WGS sequence"/>
</dbReference>
<feature type="non-terminal residue" evidence="2">
    <location>
        <position position="578"/>
    </location>
</feature>
<dbReference type="PANTHER" id="PTHR36847">
    <property type="entry name" value="AMIDOLIGASE ENZYME"/>
    <property type="match status" value="1"/>
</dbReference>
<proteinExistence type="predicted"/>
<dbReference type="PANTHER" id="PTHR36847:SF1">
    <property type="entry name" value="AMIDOLIGASE ENZYME"/>
    <property type="match status" value="1"/>
</dbReference>
<dbReference type="Pfam" id="PF12224">
    <property type="entry name" value="Amidoligase_2"/>
    <property type="match status" value="1"/>
</dbReference>
<feature type="non-terminal residue" evidence="2">
    <location>
        <position position="1"/>
    </location>
</feature>
<dbReference type="GeneID" id="25407653"/>